<proteinExistence type="predicted"/>
<name>A0AAE8L123_9PSED</name>
<feature type="region of interest" description="Disordered" evidence="1">
    <location>
        <begin position="1"/>
        <end position="22"/>
    </location>
</feature>
<dbReference type="InterPro" id="IPR010812">
    <property type="entry name" value="HrpJ-like"/>
</dbReference>
<dbReference type="Gene3D" id="1.10.150.630">
    <property type="match status" value="1"/>
</dbReference>
<dbReference type="RefSeq" id="WP_034136780.1">
    <property type="nucleotide sequence ID" value="NZ_BAAAEG010000001.1"/>
</dbReference>
<dbReference type="GO" id="GO:0009986">
    <property type="term" value="C:cell surface"/>
    <property type="evidence" value="ECO:0007669"/>
    <property type="project" value="InterPro"/>
</dbReference>
<sequence>MKVESKNDVQAPQRLDQPVLSPATVATPEKAVDDLSFLFSQEVDANFRPLAERKLGLRIPPLEHMVQLYDQLGHPAQATMASIARRIRMQLLKKATVAQLLELTGRDPARAFVVLKYVAAHADSEARPVEADLARDAIARLEIRFKGEIQAGLNIASALQEAGIDPQERQALRTLYYASVVARQSLATMMQALLGVYGGERFHDGLKIMRKALADDIAALVSSSPTTVLRTLLLGLQSCGQLSGVLAGCRALIERLGIAHDAVELLQRLLGYAGSGIGTSEFLRLGNDLGGGPTLEQLVALNALYPLLQQMPLALWPDNQTRHETLHALMLVIDELDRGVRGPTRFAGEPRAAT</sequence>
<evidence type="ECO:0000256" key="1">
    <source>
        <dbReference type="SAM" id="MobiDB-lite"/>
    </source>
</evidence>
<protein>
    <submittedName>
        <fullName evidence="3">Type III secretion protein W</fullName>
    </submittedName>
</protein>
<gene>
    <name evidence="3" type="ORF">SAMN04490209_4274</name>
</gene>
<dbReference type="Pfam" id="PF07201">
    <property type="entry name" value="HrpJ"/>
    <property type="match status" value="1"/>
</dbReference>
<feature type="domain" description="Hypersensitivity response secretion-like HrpJ" evidence="2">
    <location>
        <begin position="39"/>
        <end position="195"/>
    </location>
</feature>
<organism evidence="3 4">
    <name type="scientific">Pseudomonas rhodesiae</name>
    <dbReference type="NCBI Taxonomy" id="76760"/>
    <lineage>
        <taxon>Bacteria</taxon>
        <taxon>Pseudomonadati</taxon>
        <taxon>Pseudomonadota</taxon>
        <taxon>Gammaproteobacteria</taxon>
        <taxon>Pseudomonadales</taxon>
        <taxon>Pseudomonadaceae</taxon>
        <taxon>Pseudomonas</taxon>
    </lineage>
</organism>
<dbReference type="InterPro" id="IPR013401">
    <property type="entry name" value="T3SS_LcrE"/>
</dbReference>
<evidence type="ECO:0000259" key="2">
    <source>
        <dbReference type="Pfam" id="PF07201"/>
    </source>
</evidence>
<keyword evidence="4" id="KW-1185">Reference proteome</keyword>
<dbReference type="Proteomes" id="UP000182085">
    <property type="component" value="Chromosome I"/>
</dbReference>
<dbReference type="EMBL" id="LT629801">
    <property type="protein sequence ID" value="SDV14064.1"/>
    <property type="molecule type" value="Genomic_DNA"/>
</dbReference>
<dbReference type="NCBIfam" id="TIGR02511">
    <property type="entry name" value="type_III_tyeA"/>
    <property type="match status" value="1"/>
</dbReference>
<evidence type="ECO:0000313" key="4">
    <source>
        <dbReference type="Proteomes" id="UP000182085"/>
    </source>
</evidence>
<dbReference type="GO" id="GO:0050709">
    <property type="term" value="P:negative regulation of protein secretion"/>
    <property type="evidence" value="ECO:0007669"/>
    <property type="project" value="InterPro"/>
</dbReference>
<dbReference type="AlphaFoldDB" id="A0AAE8L123"/>
<accession>A0AAE8L123</accession>
<reference evidence="3 4" key="1">
    <citation type="submission" date="2016-10" db="EMBL/GenBank/DDBJ databases">
        <authorList>
            <person name="Varghese N."/>
            <person name="Submissions S."/>
        </authorList>
    </citation>
    <scope>NUCLEOTIDE SEQUENCE [LARGE SCALE GENOMIC DNA]</scope>
    <source>
        <strain evidence="3 4">BS2777</strain>
    </source>
</reference>
<dbReference type="SUPFAM" id="SSF140591">
    <property type="entry name" value="Type III secretion system domain"/>
    <property type="match status" value="1"/>
</dbReference>
<dbReference type="GO" id="GO:0030254">
    <property type="term" value="P:protein secretion by the type III secretion system"/>
    <property type="evidence" value="ECO:0007669"/>
    <property type="project" value="InterPro"/>
</dbReference>
<dbReference type="NCBIfam" id="TIGR02568">
    <property type="entry name" value="LcrE"/>
    <property type="match status" value="1"/>
</dbReference>
<evidence type="ECO:0000313" key="3">
    <source>
        <dbReference type="EMBL" id="SDV14064.1"/>
    </source>
</evidence>
<dbReference type="InterPro" id="IPR013351">
    <property type="entry name" value="T3SS_TyeA-rel"/>
</dbReference>
<dbReference type="GO" id="GO:0019867">
    <property type="term" value="C:outer membrane"/>
    <property type="evidence" value="ECO:0007669"/>
    <property type="project" value="InterPro"/>
</dbReference>